<dbReference type="Gene3D" id="2.60.120.200">
    <property type="match status" value="1"/>
</dbReference>
<comment type="caution">
    <text evidence="16">The sequence shown here is derived from an EMBL/GenBank/DDBJ whole genome shotgun (WGS) entry which is preliminary data.</text>
</comment>
<evidence type="ECO:0000256" key="13">
    <source>
        <dbReference type="ARBA" id="ARBA00023211"/>
    </source>
</evidence>
<evidence type="ECO:0000256" key="1">
    <source>
        <dbReference type="ARBA" id="ARBA00001936"/>
    </source>
</evidence>
<evidence type="ECO:0000256" key="3">
    <source>
        <dbReference type="ARBA" id="ARBA00004922"/>
    </source>
</evidence>
<keyword evidence="9" id="KW-1133">Transmembrane helix</keyword>
<dbReference type="GO" id="GO:1901137">
    <property type="term" value="P:carbohydrate derivative biosynthetic process"/>
    <property type="evidence" value="ECO:0007669"/>
    <property type="project" value="UniProtKB-ARBA"/>
</dbReference>
<comment type="cofactor">
    <cofactor evidence="1 14">
        <name>Mn(2+)</name>
        <dbReference type="ChEBI" id="CHEBI:29035"/>
    </cofactor>
</comment>
<evidence type="ECO:0000256" key="4">
    <source>
        <dbReference type="ARBA" id="ARBA00008661"/>
    </source>
</evidence>
<keyword evidence="6" id="KW-0808">Transferase</keyword>
<keyword evidence="10 14" id="KW-0333">Golgi apparatus</keyword>
<keyword evidence="5 14" id="KW-0328">Glycosyltransferase</keyword>
<evidence type="ECO:0000256" key="5">
    <source>
        <dbReference type="ARBA" id="ARBA00022676"/>
    </source>
</evidence>
<dbReference type="EC" id="2.4.1.-" evidence="14"/>
<protein>
    <recommendedName>
        <fullName evidence="14">Hexosyltransferase</fullName>
        <ecNumber evidence="14">2.4.1.-</ecNumber>
    </recommendedName>
</protein>
<evidence type="ECO:0000256" key="9">
    <source>
        <dbReference type="ARBA" id="ARBA00022989"/>
    </source>
</evidence>
<sequence>MTFRCSEVDGLVSCNERMGGSVTEANPHINVTEPDTRKALNTPKGRAHLNVNFPFTGGHPFAATLWVGREGFHMTVNGRHETSFSYRERLEPWLVNDFRVGGSVELLSVIANGLPASEDPDLMVGIEDLKAPPVPKKRVSLVIGIFSNGNNFERRMALRRSWMQYKAVRSGDVVVRFFIGFHKNKQVNSELWREALRYGDIQLMPFVDYYALITLKTVAICMFGTQVIPAKYIMKTDDDAFVRVDEILSNLREQNIPDGLLYGLISFDSAPIREADSKWYISNVEWPYARYPPWAHGPGYIVSRDVAKFIVEGHKKRILKLFKLEDVAMGIWIEQYKKGGKEIHYRSDDRFNNAGCESNYILAHYQGPRLMLCLWEKLQKEHEPNCCE</sequence>
<dbReference type="PROSITE" id="PS51304">
    <property type="entry name" value="GALECTIN"/>
    <property type="match status" value="1"/>
</dbReference>
<dbReference type="Pfam" id="PF01762">
    <property type="entry name" value="Galactosyl_T"/>
    <property type="match status" value="1"/>
</dbReference>
<evidence type="ECO:0000256" key="12">
    <source>
        <dbReference type="ARBA" id="ARBA00023180"/>
    </source>
</evidence>
<dbReference type="GO" id="GO:0008378">
    <property type="term" value="F:galactosyltransferase activity"/>
    <property type="evidence" value="ECO:0007669"/>
    <property type="project" value="UniProtKB-ARBA"/>
</dbReference>
<evidence type="ECO:0000256" key="14">
    <source>
        <dbReference type="RuleBase" id="RU363063"/>
    </source>
</evidence>
<evidence type="ECO:0000256" key="6">
    <source>
        <dbReference type="ARBA" id="ARBA00022679"/>
    </source>
</evidence>
<keyword evidence="7" id="KW-0812">Transmembrane</keyword>
<dbReference type="InterPro" id="IPR002659">
    <property type="entry name" value="Glyco_trans_31"/>
</dbReference>
<dbReference type="InterPro" id="IPR013320">
    <property type="entry name" value="ConA-like_dom_sf"/>
</dbReference>
<keyword evidence="13 14" id="KW-0464">Manganese</keyword>
<keyword evidence="8" id="KW-0735">Signal-anchor</keyword>
<dbReference type="GO" id="GO:0000139">
    <property type="term" value="C:Golgi membrane"/>
    <property type="evidence" value="ECO:0007669"/>
    <property type="project" value="UniProtKB-SubCell"/>
</dbReference>
<evidence type="ECO:0000313" key="16">
    <source>
        <dbReference type="EMBL" id="KAG9459886.1"/>
    </source>
</evidence>
<dbReference type="GO" id="GO:0030246">
    <property type="term" value="F:carbohydrate binding"/>
    <property type="evidence" value="ECO:0007669"/>
    <property type="project" value="InterPro"/>
</dbReference>
<evidence type="ECO:0000256" key="10">
    <source>
        <dbReference type="ARBA" id="ARBA00023034"/>
    </source>
</evidence>
<dbReference type="PANTHER" id="PTHR11214">
    <property type="entry name" value="BETA-1,3-N-ACETYLGLUCOSAMINYLTRANSFERASE"/>
    <property type="match status" value="1"/>
</dbReference>
<comment type="pathway">
    <text evidence="3">Protein modification; protein glycosylation.</text>
</comment>
<comment type="similarity">
    <text evidence="4 14">Belongs to the glycosyltransferase 31 family.</text>
</comment>
<proteinExistence type="inferred from homology"/>
<dbReference type="EMBL" id="JAINDJ010000002">
    <property type="protein sequence ID" value="KAG9459886.1"/>
    <property type="molecule type" value="Genomic_DNA"/>
</dbReference>
<evidence type="ECO:0000256" key="2">
    <source>
        <dbReference type="ARBA" id="ARBA00004323"/>
    </source>
</evidence>
<gene>
    <name evidence="16" type="ORF">H6P81_004394</name>
</gene>
<dbReference type="Gene3D" id="3.90.550.50">
    <property type="match status" value="1"/>
</dbReference>
<evidence type="ECO:0000256" key="7">
    <source>
        <dbReference type="ARBA" id="ARBA00022692"/>
    </source>
</evidence>
<evidence type="ECO:0000256" key="8">
    <source>
        <dbReference type="ARBA" id="ARBA00022968"/>
    </source>
</evidence>
<keyword evidence="17" id="KW-1185">Reference proteome</keyword>
<accession>A0AAV7FHV1</accession>
<dbReference type="PANTHER" id="PTHR11214:SF3">
    <property type="entry name" value="BETA-1,3-GALACTOSYLTRANSFERASE 6"/>
    <property type="match status" value="1"/>
</dbReference>
<evidence type="ECO:0000259" key="15">
    <source>
        <dbReference type="PROSITE" id="PS51304"/>
    </source>
</evidence>
<keyword evidence="11" id="KW-0472">Membrane</keyword>
<dbReference type="Proteomes" id="UP000825729">
    <property type="component" value="Unassembled WGS sequence"/>
</dbReference>
<feature type="domain" description="Galectin" evidence="15">
    <location>
        <begin position="1"/>
        <end position="112"/>
    </location>
</feature>
<dbReference type="FunFam" id="3.90.550.50:FF:000015">
    <property type="entry name" value="Beta-1,3-galactosyltransferase GALT1"/>
    <property type="match status" value="1"/>
</dbReference>
<reference evidence="16 17" key="1">
    <citation type="submission" date="2021-07" db="EMBL/GenBank/DDBJ databases">
        <title>The Aristolochia fimbriata genome: insights into angiosperm evolution, floral development and chemical biosynthesis.</title>
        <authorList>
            <person name="Jiao Y."/>
        </authorList>
    </citation>
    <scope>NUCLEOTIDE SEQUENCE [LARGE SCALE GENOMIC DNA]</scope>
    <source>
        <strain evidence="16">IBCAS-2021</strain>
        <tissue evidence="16">Leaf</tissue>
    </source>
</reference>
<evidence type="ECO:0000256" key="11">
    <source>
        <dbReference type="ARBA" id="ARBA00023136"/>
    </source>
</evidence>
<dbReference type="AlphaFoldDB" id="A0AAV7FHV1"/>
<organism evidence="16 17">
    <name type="scientific">Aristolochia fimbriata</name>
    <name type="common">White veined hardy Dutchman's pipe vine</name>
    <dbReference type="NCBI Taxonomy" id="158543"/>
    <lineage>
        <taxon>Eukaryota</taxon>
        <taxon>Viridiplantae</taxon>
        <taxon>Streptophyta</taxon>
        <taxon>Embryophyta</taxon>
        <taxon>Tracheophyta</taxon>
        <taxon>Spermatophyta</taxon>
        <taxon>Magnoliopsida</taxon>
        <taxon>Magnoliidae</taxon>
        <taxon>Piperales</taxon>
        <taxon>Aristolochiaceae</taxon>
        <taxon>Aristolochia</taxon>
    </lineage>
</organism>
<name>A0AAV7FHV1_ARIFI</name>
<comment type="subcellular location">
    <subcellularLocation>
        <location evidence="2 14">Golgi apparatus membrane</location>
        <topology evidence="2 14">Single-pass type II membrane protein</topology>
    </subcellularLocation>
</comment>
<keyword evidence="12" id="KW-0325">Glycoprotein</keyword>
<evidence type="ECO:0000313" key="17">
    <source>
        <dbReference type="Proteomes" id="UP000825729"/>
    </source>
</evidence>
<dbReference type="Pfam" id="PF00337">
    <property type="entry name" value="Gal-bind_lectin"/>
    <property type="match status" value="1"/>
</dbReference>
<dbReference type="InterPro" id="IPR001079">
    <property type="entry name" value="Galectin_CRD"/>
</dbReference>
<dbReference type="SUPFAM" id="SSF49899">
    <property type="entry name" value="Concanavalin A-like lectins/glucanases"/>
    <property type="match status" value="1"/>
</dbReference>